<reference evidence="1" key="1">
    <citation type="journal article" date="2011" name="PLoS Biol.">
        <title>Gene gain and loss during evolution of obligate parasitism in the white rust pathogen of Arabidopsis thaliana.</title>
        <authorList>
            <person name="Kemen E."/>
            <person name="Gardiner A."/>
            <person name="Schultz-Larsen T."/>
            <person name="Kemen A.C."/>
            <person name="Balmuth A.L."/>
            <person name="Robert-Seilaniantz A."/>
            <person name="Bailey K."/>
            <person name="Holub E."/>
            <person name="Studholme D.J."/>
            <person name="Maclean D."/>
            <person name="Jones J.D."/>
        </authorList>
    </citation>
    <scope>NUCLEOTIDE SEQUENCE</scope>
</reference>
<reference evidence="1" key="2">
    <citation type="submission" date="2011-02" db="EMBL/GenBank/DDBJ databases">
        <authorList>
            <person name="MacLean D."/>
        </authorList>
    </citation>
    <scope>NUCLEOTIDE SEQUENCE</scope>
</reference>
<accession>F0W0A9</accession>
<dbReference type="HOGENOM" id="CLU_819925_0_0_1"/>
<dbReference type="EMBL" id="FR824049">
    <property type="protein sequence ID" value="CCA14480.1"/>
    <property type="molecule type" value="Genomic_DNA"/>
</dbReference>
<proteinExistence type="predicted"/>
<evidence type="ECO:0000313" key="1">
    <source>
        <dbReference type="EMBL" id="CCA14480.1"/>
    </source>
</evidence>
<protein>
    <submittedName>
        <fullName evidence="1">Uncharacterized protein AlNc14C4G551</fullName>
    </submittedName>
</protein>
<name>F0W0A9_9STRA</name>
<sequence>MTLEHLTSILAHKEHQTHRNSLIITQQTLSEPHALNEGEGVTSTQHKLPHSFQRVRVWKCVVFNPIARAATLTTNDSKSNDKSFRKMHVSELMNIVQKVFEDRWIFEVHSESSAKSIEDASQIVSKNSNEEIFFKLILTHLSQSSNAKPVSDQIAQLLAAVKHGMGKYSRIQTFASLLGVEKPSAIDFNPPEKIKILIHLMDRLYRLSNYFLNKKSKDPHSKSSLKREHTTDFLTSRNLPPALIEILLEQLFYEDYYWNFRFWHSHCCELSISYAWPKDSKSKLSEKILTSLVIENATSTEKFDGDWLLNTLLNEWNQRSRQIYRMLEVAADEEMRLAI</sequence>
<organism evidence="1">
    <name type="scientific">Albugo laibachii Nc14</name>
    <dbReference type="NCBI Taxonomy" id="890382"/>
    <lineage>
        <taxon>Eukaryota</taxon>
        <taxon>Sar</taxon>
        <taxon>Stramenopiles</taxon>
        <taxon>Oomycota</taxon>
        <taxon>Peronosporomycetes</taxon>
        <taxon>Albuginales</taxon>
        <taxon>Albuginaceae</taxon>
        <taxon>Albugo</taxon>
    </lineage>
</organism>
<gene>
    <name evidence="1" type="primary">AlNc14C4G551</name>
    <name evidence="1" type="ORF">ALNC14_006230</name>
</gene>
<dbReference type="AlphaFoldDB" id="F0W0A9"/>